<dbReference type="AlphaFoldDB" id="A0AAD7FW38"/>
<evidence type="ECO:0000313" key="3">
    <source>
        <dbReference type="Proteomes" id="UP001221142"/>
    </source>
</evidence>
<comment type="caution">
    <text evidence="2">The sequence shown here is derived from an EMBL/GenBank/DDBJ whole genome shotgun (WGS) entry which is preliminary data.</text>
</comment>
<dbReference type="Proteomes" id="UP001221142">
    <property type="component" value="Unassembled WGS sequence"/>
</dbReference>
<sequence>MGSQAPSGIVHAGEGSLKGKFMKITDDRVVARAKYVLLPRAIECETLKSAPNDKFTVTKCEAKLNCWEAFQKHQIQHARDACKNTDKRYTCPFRKCNRKLHRSLELLAAHIEDTHLKGLPCPFATCPTHSTQTDNTTSTAQAVFTRHSLITHVHEQHAELVGSRVERALLLPTAKPHRMAHIHLPPPLLSSCNDDIRLGGLFVPPVSIPKTEHFTHLIASFAGGPNASGPSSLPAAHKQNTTKLPHKTMTLRKHPQRALPPQSDQGQSDSQYEFANFPTIEFFRDSLTVLPASFTPLDILSPPNFVVQPTPPERGLDLMRGPRPGLGRKEKAPPGPSIFYPVLQKEAFAGYARGEGAVTDMMRE</sequence>
<protein>
    <recommendedName>
        <fullName evidence="4">C2H2-type domain-containing protein</fullName>
    </recommendedName>
</protein>
<accession>A0AAD7FW38</accession>
<evidence type="ECO:0000256" key="1">
    <source>
        <dbReference type="SAM" id="MobiDB-lite"/>
    </source>
</evidence>
<name>A0AAD7FW38_9AGAR</name>
<dbReference type="EMBL" id="JARKIF010000002">
    <property type="protein sequence ID" value="KAJ7646787.1"/>
    <property type="molecule type" value="Genomic_DNA"/>
</dbReference>
<feature type="region of interest" description="Disordered" evidence="1">
    <location>
        <begin position="310"/>
        <end position="333"/>
    </location>
</feature>
<evidence type="ECO:0000313" key="2">
    <source>
        <dbReference type="EMBL" id="KAJ7646787.1"/>
    </source>
</evidence>
<gene>
    <name evidence="2" type="ORF">FB45DRAFT_891401</name>
</gene>
<proteinExistence type="predicted"/>
<keyword evidence="3" id="KW-1185">Reference proteome</keyword>
<evidence type="ECO:0008006" key="4">
    <source>
        <dbReference type="Google" id="ProtNLM"/>
    </source>
</evidence>
<organism evidence="2 3">
    <name type="scientific">Roridomyces roridus</name>
    <dbReference type="NCBI Taxonomy" id="1738132"/>
    <lineage>
        <taxon>Eukaryota</taxon>
        <taxon>Fungi</taxon>
        <taxon>Dikarya</taxon>
        <taxon>Basidiomycota</taxon>
        <taxon>Agaricomycotina</taxon>
        <taxon>Agaricomycetes</taxon>
        <taxon>Agaricomycetidae</taxon>
        <taxon>Agaricales</taxon>
        <taxon>Marasmiineae</taxon>
        <taxon>Mycenaceae</taxon>
        <taxon>Roridomyces</taxon>
    </lineage>
</organism>
<reference evidence="2" key="1">
    <citation type="submission" date="2023-03" db="EMBL/GenBank/DDBJ databases">
        <title>Massive genome expansion in bonnet fungi (Mycena s.s.) driven by repeated elements and novel gene families across ecological guilds.</title>
        <authorList>
            <consortium name="Lawrence Berkeley National Laboratory"/>
            <person name="Harder C.B."/>
            <person name="Miyauchi S."/>
            <person name="Viragh M."/>
            <person name="Kuo A."/>
            <person name="Thoen E."/>
            <person name="Andreopoulos B."/>
            <person name="Lu D."/>
            <person name="Skrede I."/>
            <person name="Drula E."/>
            <person name="Henrissat B."/>
            <person name="Morin E."/>
            <person name="Kohler A."/>
            <person name="Barry K."/>
            <person name="LaButti K."/>
            <person name="Morin E."/>
            <person name="Salamov A."/>
            <person name="Lipzen A."/>
            <person name="Mereny Z."/>
            <person name="Hegedus B."/>
            <person name="Baldrian P."/>
            <person name="Stursova M."/>
            <person name="Weitz H."/>
            <person name="Taylor A."/>
            <person name="Grigoriev I.V."/>
            <person name="Nagy L.G."/>
            <person name="Martin F."/>
            <person name="Kauserud H."/>
        </authorList>
    </citation>
    <scope>NUCLEOTIDE SEQUENCE</scope>
    <source>
        <strain evidence="2">9284</strain>
    </source>
</reference>
<feature type="region of interest" description="Disordered" evidence="1">
    <location>
        <begin position="250"/>
        <end position="270"/>
    </location>
</feature>